<dbReference type="AlphaFoldDB" id="A0A388K287"/>
<dbReference type="EMBL" id="BFEA01000047">
    <property type="protein sequence ID" value="GBG64158.1"/>
    <property type="molecule type" value="Genomic_DNA"/>
</dbReference>
<keyword evidence="2" id="KW-1185">Reference proteome</keyword>
<evidence type="ECO:0000313" key="2">
    <source>
        <dbReference type="Proteomes" id="UP000265515"/>
    </source>
</evidence>
<accession>A0A388K287</accession>
<dbReference type="Proteomes" id="UP000265515">
    <property type="component" value="Unassembled WGS sequence"/>
</dbReference>
<proteinExistence type="predicted"/>
<reference evidence="1 2" key="1">
    <citation type="journal article" date="2018" name="Cell">
        <title>The Chara Genome: Secondary Complexity and Implications for Plant Terrestrialization.</title>
        <authorList>
            <person name="Nishiyama T."/>
            <person name="Sakayama H."/>
            <person name="Vries J.D."/>
            <person name="Buschmann H."/>
            <person name="Saint-Marcoux D."/>
            <person name="Ullrich K.K."/>
            <person name="Haas F.B."/>
            <person name="Vanderstraeten L."/>
            <person name="Becker D."/>
            <person name="Lang D."/>
            <person name="Vosolsobe S."/>
            <person name="Rombauts S."/>
            <person name="Wilhelmsson P.K.I."/>
            <person name="Janitza P."/>
            <person name="Kern R."/>
            <person name="Heyl A."/>
            <person name="Rumpler F."/>
            <person name="Villalobos L.I.A.C."/>
            <person name="Clay J.M."/>
            <person name="Skokan R."/>
            <person name="Toyoda A."/>
            <person name="Suzuki Y."/>
            <person name="Kagoshima H."/>
            <person name="Schijlen E."/>
            <person name="Tajeshwar N."/>
            <person name="Catarino B."/>
            <person name="Hetherington A.J."/>
            <person name="Saltykova A."/>
            <person name="Bonnot C."/>
            <person name="Breuninger H."/>
            <person name="Symeonidi A."/>
            <person name="Radhakrishnan G.V."/>
            <person name="Van Nieuwerburgh F."/>
            <person name="Deforce D."/>
            <person name="Chang C."/>
            <person name="Karol K.G."/>
            <person name="Hedrich R."/>
            <person name="Ulvskov P."/>
            <person name="Glockner G."/>
            <person name="Delwiche C.F."/>
            <person name="Petrasek J."/>
            <person name="Van de Peer Y."/>
            <person name="Friml J."/>
            <person name="Beilby M."/>
            <person name="Dolan L."/>
            <person name="Kohara Y."/>
            <person name="Sugano S."/>
            <person name="Fujiyama A."/>
            <person name="Delaux P.-M."/>
            <person name="Quint M."/>
            <person name="TheiBen G."/>
            <person name="Hagemann M."/>
            <person name="Harholt J."/>
            <person name="Dunand C."/>
            <person name="Zachgo S."/>
            <person name="Langdale J."/>
            <person name="Maumus F."/>
            <person name="Straeten D.V.D."/>
            <person name="Gould S.B."/>
            <person name="Rensing S.A."/>
        </authorList>
    </citation>
    <scope>NUCLEOTIDE SEQUENCE [LARGE SCALE GENOMIC DNA]</scope>
    <source>
        <strain evidence="1 2">S276</strain>
    </source>
</reference>
<gene>
    <name evidence="1" type="ORF">CBR_g40857</name>
</gene>
<name>A0A388K287_CHABU</name>
<organism evidence="1 2">
    <name type="scientific">Chara braunii</name>
    <name type="common">Braun's stonewort</name>
    <dbReference type="NCBI Taxonomy" id="69332"/>
    <lineage>
        <taxon>Eukaryota</taxon>
        <taxon>Viridiplantae</taxon>
        <taxon>Streptophyta</taxon>
        <taxon>Charophyceae</taxon>
        <taxon>Charales</taxon>
        <taxon>Characeae</taxon>
        <taxon>Chara</taxon>
    </lineage>
</organism>
<protein>
    <submittedName>
        <fullName evidence="1">Uncharacterized protein</fullName>
    </submittedName>
</protein>
<comment type="caution">
    <text evidence="1">The sequence shown here is derived from an EMBL/GenBank/DDBJ whole genome shotgun (WGS) entry which is preliminary data.</text>
</comment>
<evidence type="ECO:0000313" key="1">
    <source>
        <dbReference type="EMBL" id="GBG64158.1"/>
    </source>
</evidence>
<dbReference type="Gramene" id="GBG64158">
    <property type="protein sequence ID" value="GBG64158"/>
    <property type="gene ID" value="CBR_g40857"/>
</dbReference>
<sequence length="121" mass="13541">MENGDRKEWIMGCNVYVSPTSMTHAARAVVDAKLSANRQRRSLPVQQRGQGTLWSAMRWGRSSLPLEFLPQRGLDGRTRIAGPNKICYMTDVDPNADGTNAELRRSPISSCCVPRRTSSKY</sequence>